<gene>
    <name evidence="8" type="ORF">K444DRAFT_701321</name>
</gene>
<dbReference type="GO" id="GO:0020037">
    <property type="term" value="F:heme binding"/>
    <property type="evidence" value="ECO:0007669"/>
    <property type="project" value="InterPro"/>
</dbReference>
<dbReference type="GO" id="GO:0005506">
    <property type="term" value="F:iron ion binding"/>
    <property type="evidence" value="ECO:0007669"/>
    <property type="project" value="InterPro"/>
</dbReference>
<dbReference type="PANTHER" id="PTHR24305">
    <property type="entry name" value="CYTOCHROME P450"/>
    <property type="match status" value="1"/>
</dbReference>
<dbReference type="Pfam" id="PF00067">
    <property type="entry name" value="p450"/>
    <property type="match status" value="1"/>
</dbReference>
<sequence length="168" mass="18685">MTPKSVLASLQLVLSTSEQNVNNRLKRKTDSLDMVSYILSHKSSPETGISEAEMIANTMAVIVGGSETLTAALAGRIKNLITHPKEMKALVNEIRCAFNTVGIPCYTIFRSKTNFYSPKRFIPERWLWQYGSLPLLRRQPRSVPSVRHGPSRVSWAATMLGQVAGYFG</sequence>
<dbReference type="Proteomes" id="UP000235371">
    <property type="component" value="Unassembled WGS sequence"/>
</dbReference>
<keyword evidence="9" id="KW-1185">Reference proteome</keyword>
<dbReference type="AlphaFoldDB" id="A0A2J6TSC8"/>
<keyword evidence="3" id="KW-0349">Heme</keyword>
<dbReference type="GO" id="GO:0016705">
    <property type="term" value="F:oxidoreductase activity, acting on paired donors, with incorporation or reduction of molecular oxygen"/>
    <property type="evidence" value="ECO:0007669"/>
    <property type="project" value="InterPro"/>
</dbReference>
<dbReference type="InterPro" id="IPR001128">
    <property type="entry name" value="Cyt_P450"/>
</dbReference>
<evidence type="ECO:0000256" key="3">
    <source>
        <dbReference type="ARBA" id="ARBA00022617"/>
    </source>
</evidence>
<comment type="similarity">
    <text evidence="2">Belongs to the cytochrome P450 family.</text>
</comment>
<proteinExistence type="inferred from homology"/>
<keyword evidence="4" id="KW-0479">Metal-binding</keyword>
<evidence type="ECO:0000256" key="7">
    <source>
        <dbReference type="ARBA" id="ARBA00023033"/>
    </source>
</evidence>
<name>A0A2J6TSC8_9HELO</name>
<reference evidence="8 9" key="1">
    <citation type="submission" date="2016-04" db="EMBL/GenBank/DDBJ databases">
        <title>A degradative enzymes factory behind the ericoid mycorrhizal symbiosis.</title>
        <authorList>
            <consortium name="DOE Joint Genome Institute"/>
            <person name="Martino E."/>
            <person name="Morin E."/>
            <person name="Grelet G."/>
            <person name="Kuo A."/>
            <person name="Kohler A."/>
            <person name="Daghino S."/>
            <person name="Barry K."/>
            <person name="Choi C."/>
            <person name="Cichocki N."/>
            <person name="Clum A."/>
            <person name="Copeland A."/>
            <person name="Hainaut M."/>
            <person name="Haridas S."/>
            <person name="Labutti K."/>
            <person name="Lindquist E."/>
            <person name="Lipzen A."/>
            <person name="Khouja H.-R."/>
            <person name="Murat C."/>
            <person name="Ohm R."/>
            <person name="Olson A."/>
            <person name="Spatafora J."/>
            <person name="Veneault-Fourrey C."/>
            <person name="Henrissat B."/>
            <person name="Grigoriev I."/>
            <person name="Martin F."/>
            <person name="Perotto S."/>
        </authorList>
    </citation>
    <scope>NUCLEOTIDE SEQUENCE [LARGE SCALE GENOMIC DNA]</scope>
    <source>
        <strain evidence="8 9">E</strain>
    </source>
</reference>
<evidence type="ECO:0000313" key="8">
    <source>
        <dbReference type="EMBL" id="PMD65920.1"/>
    </source>
</evidence>
<protein>
    <recommendedName>
        <fullName evidence="10">Cytochrome P450</fullName>
    </recommendedName>
</protein>
<evidence type="ECO:0000256" key="2">
    <source>
        <dbReference type="ARBA" id="ARBA00010617"/>
    </source>
</evidence>
<comment type="cofactor">
    <cofactor evidence="1">
        <name>heme</name>
        <dbReference type="ChEBI" id="CHEBI:30413"/>
    </cofactor>
</comment>
<evidence type="ECO:0000313" key="9">
    <source>
        <dbReference type="Proteomes" id="UP000235371"/>
    </source>
</evidence>
<dbReference type="Gene3D" id="1.10.630.10">
    <property type="entry name" value="Cytochrome P450"/>
    <property type="match status" value="1"/>
</dbReference>
<dbReference type="InterPro" id="IPR050121">
    <property type="entry name" value="Cytochrome_P450_monoxygenase"/>
</dbReference>
<dbReference type="GO" id="GO:0004497">
    <property type="term" value="F:monooxygenase activity"/>
    <property type="evidence" value="ECO:0007669"/>
    <property type="project" value="UniProtKB-KW"/>
</dbReference>
<evidence type="ECO:0000256" key="6">
    <source>
        <dbReference type="ARBA" id="ARBA00023004"/>
    </source>
</evidence>
<accession>A0A2J6TSC8</accession>
<dbReference type="GeneID" id="36596106"/>
<dbReference type="STRING" id="1095630.A0A2J6TSC8"/>
<evidence type="ECO:0000256" key="4">
    <source>
        <dbReference type="ARBA" id="ARBA00022723"/>
    </source>
</evidence>
<dbReference type="EMBL" id="KZ613745">
    <property type="protein sequence ID" value="PMD65920.1"/>
    <property type="molecule type" value="Genomic_DNA"/>
</dbReference>
<organism evidence="8 9">
    <name type="scientific">Hyaloscypha bicolor E</name>
    <dbReference type="NCBI Taxonomy" id="1095630"/>
    <lineage>
        <taxon>Eukaryota</taxon>
        <taxon>Fungi</taxon>
        <taxon>Dikarya</taxon>
        <taxon>Ascomycota</taxon>
        <taxon>Pezizomycotina</taxon>
        <taxon>Leotiomycetes</taxon>
        <taxon>Helotiales</taxon>
        <taxon>Hyaloscyphaceae</taxon>
        <taxon>Hyaloscypha</taxon>
        <taxon>Hyaloscypha bicolor</taxon>
    </lineage>
</organism>
<dbReference type="SUPFAM" id="SSF48264">
    <property type="entry name" value="Cytochrome P450"/>
    <property type="match status" value="1"/>
</dbReference>
<keyword evidence="7" id="KW-0503">Monooxygenase</keyword>
<evidence type="ECO:0008006" key="10">
    <source>
        <dbReference type="Google" id="ProtNLM"/>
    </source>
</evidence>
<dbReference type="InParanoid" id="A0A2J6TSC8"/>
<evidence type="ECO:0000256" key="1">
    <source>
        <dbReference type="ARBA" id="ARBA00001971"/>
    </source>
</evidence>
<dbReference type="RefSeq" id="XP_024742824.1">
    <property type="nucleotide sequence ID" value="XM_024888030.1"/>
</dbReference>
<keyword evidence="6" id="KW-0408">Iron</keyword>
<dbReference type="InterPro" id="IPR036396">
    <property type="entry name" value="Cyt_P450_sf"/>
</dbReference>
<evidence type="ECO:0000256" key="5">
    <source>
        <dbReference type="ARBA" id="ARBA00023002"/>
    </source>
</evidence>
<keyword evidence="5" id="KW-0560">Oxidoreductase</keyword>
<dbReference type="PANTHER" id="PTHR24305:SF29">
    <property type="entry name" value="BENZOATE-PARA-HYDROXYLASE"/>
    <property type="match status" value="1"/>
</dbReference>